<evidence type="ECO:0000313" key="3">
    <source>
        <dbReference type="Proteomes" id="UP000183656"/>
    </source>
</evidence>
<reference evidence="2 3" key="1">
    <citation type="submission" date="2016-10" db="EMBL/GenBank/DDBJ databases">
        <authorList>
            <person name="de Groot N.N."/>
        </authorList>
    </citation>
    <scope>NUCLEOTIDE SEQUENCE [LARGE SCALE GENOMIC DNA]</scope>
    <source>
        <strain evidence="2 3">R-24608</strain>
    </source>
</reference>
<gene>
    <name evidence="2" type="ORF">SAMN04489707_10288</name>
</gene>
<dbReference type="PANTHER" id="PTHR40396:SF1">
    <property type="entry name" value="ATPASE AAA-TYPE CORE DOMAIN-CONTAINING PROTEIN"/>
    <property type="match status" value="1"/>
</dbReference>
<dbReference type="SUPFAM" id="SSF52540">
    <property type="entry name" value="P-loop containing nucleoside triphosphate hydrolases"/>
    <property type="match status" value="1"/>
</dbReference>
<evidence type="ECO:0000259" key="1">
    <source>
        <dbReference type="Pfam" id="PF13304"/>
    </source>
</evidence>
<dbReference type="STRING" id="343013.SAMN04489707_10288"/>
<feature type="domain" description="ATPase AAA-type core" evidence="1">
    <location>
        <begin position="51"/>
        <end position="368"/>
    </location>
</feature>
<dbReference type="InterPro" id="IPR027417">
    <property type="entry name" value="P-loop_NTPase"/>
</dbReference>
<dbReference type="EMBL" id="FPBX01000028">
    <property type="protein sequence ID" value="SFU86490.1"/>
    <property type="molecule type" value="Genomic_DNA"/>
</dbReference>
<dbReference type="Proteomes" id="UP000183656">
    <property type="component" value="Unassembled WGS sequence"/>
</dbReference>
<sequence>MLVEFTVSNFRSIHEPQSWSMVASPALKEWEDRNTFPALGVKKEMRLLRAAALYGPNAAGKSTLVQALAFVKGQVVNSARESQQGDLIPVVPFKLTAASRAADSEFSVQFIEAGVRYEYGLRCNTLRFTEEWLYAYPQGRPQKWFHRVFDATAQVDAYDFSDKFLGGRQRHVWASETRSNALFLSRCMQSNNEQLKPVFEWFSKRLRVVPRPDALRSDFTVKKCQDPLAQAEVLGFLNAADLSIDGIRLEHRPFNSDMLPPNMSEAMRQELTASLKGKELTSLKFQRRDGNTGEIVEFEEEEESDGTRALFAFAGPWLDVIKHSRVLVVDELDSSLHPLVVRHLVSLLLHADSQAQLLFTTHDTTLLSQKLLRRDQVWFVEKNDAREARLYPLSDFSPRENEAVERGYLNGRYGGIPNLQELDFYGS</sequence>
<dbReference type="GO" id="GO:0005524">
    <property type="term" value="F:ATP binding"/>
    <property type="evidence" value="ECO:0007669"/>
    <property type="project" value="InterPro"/>
</dbReference>
<name>A0A1I7JMY2_9BURK</name>
<dbReference type="GO" id="GO:0016887">
    <property type="term" value="F:ATP hydrolysis activity"/>
    <property type="evidence" value="ECO:0007669"/>
    <property type="project" value="InterPro"/>
</dbReference>
<dbReference type="InterPro" id="IPR003959">
    <property type="entry name" value="ATPase_AAA_core"/>
</dbReference>
<protein>
    <recommendedName>
        <fullName evidence="1">ATPase AAA-type core domain-containing protein</fullName>
    </recommendedName>
</protein>
<dbReference type="PANTHER" id="PTHR40396">
    <property type="entry name" value="ATPASE-LIKE PROTEIN"/>
    <property type="match status" value="1"/>
</dbReference>
<dbReference type="Gene3D" id="3.40.50.300">
    <property type="entry name" value="P-loop containing nucleotide triphosphate hydrolases"/>
    <property type="match status" value="2"/>
</dbReference>
<accession>A0A1I7JMY2</accession>
<proteinExistence type="predicted"/>
<dbReference type="OrthoDB" id="9809324at2"/>
<organism evidence="2 3">
    <name type="scientific">Paenacidovorax caeni</name>
    <dbReference type="NCBI Taxonomy" id="343013"/>
    <lineage>
        <taxon>Bacteria</taxon>
        <taxon>Pseudomonadati</taxon>
        <taxon>Pseudomonadota</taxon>
        <taxon>Betaproteobacteria</taxon>
        <taxon>Burkholderiales</taxon>
        <taxon>Comamonadaceae</taxon>
        <taxon>Paenacidovorax</taxon>
    </lineage>
</organism>
<dbReference type="Pfam" id="PF13304">
    <property type="entry name" value="AAA_21"/>
    <property type="match status" value="1"/>
</dbReference>
<dbReference type="RefSeq" id="WP_054256737.1">
    <property type="nucleotide sequence ID" value="NZ_CYIG01000023.1"/>
</dbReference>
<dbReference type="AlphaFoldDB" id="A0A1I7JMY2"/>
<evidence type="ECO:0000313" key="2">
    <source>
        <dbReference type="EMBL" id="SFU86490.1"/>
    </source>
</evidence>
<keyword evidence="3" id="KW-1185">Reference proteome</keyword>